<protein>
    <recommendedName>
        <fullName evidence="3">Protein involved in plasmid replication-relaxation</fullName>
    </recommendedName>
</protein>
<proteinExistence type="predicted"/>
<organism evidence="1 2">
    <name type="scientific">Kineococcus endophyticus</name>
    <dbReference type="NCBI Taxonomy" id="1181883"/>
    <lineage>
        <taxon>Bacteria</taxon>
        <taxon>Bacillati</taxon>
        <taxon>Actinomycetota</taxon>
        <taxon>Actinomycetes</taxon>
        <taxon>Kineosporiales</taxon>
        <taxon>Kineosporiaceae</taxon>
        <taxon>Kineococcus</taxon>
    </lineage>
</organism>
<evidence type="ECO:0000313" key="1">
    <source>
        <dbReference type="EMBL" id="MEW9267863.1"/>
    </source>
</evidence>
<gene>
    <name evidence="1" type="ORF">AB1207_24245</name>
</gene>
<reference evidence="1 2" key="1">
    <citation type="submission" date="2024-07" db="EMBL/GenBank/DDBJ databases">
        <authorList>
            <person name="Thanompreechachai J."/>
            <person name="Duangmal K."/>
        </authorList>
    </citation>
    <scope>NUCLEOTIDE SEQUENCE [LARGE SCALE GENOMIC DNA]</scope>
    <source>
        <strain evidence="1 2">KCTC 19886</strain>
    </source>
</reference>
<evidence type="ECO:0000313" key="2">
    <source>
        <dbReference type="Proteomes" id="UP001555826"/>
    </source>
</evidence>
<dbReference type="RefSeq" id="WP_367641388.1">
    <property type="nucleotide sequence ID" value="NZ_JBFNQN010000029.1"/>
</dbReference>
<dbReference type="EMBL" id="JBFNQN010000029">
    <property type="protein sequence ID" value="MEW9267863.1"/>
    <property type="molecule type" value="Genomic_DNA"/>
</dbReference>
<evidence type="ECO:0008006" key="3">
    <source>
        <dbReference type="Google" id="ProtNLM"/>
    </source>
</evidence>
<sequence>MRKLFVRREDGVPPLAGLYASGGRSGIVALKLYLTIVWRCSTAPYETSAPARGWASLLGLEDPAGRGARRVAAALKTLAAHQLVQVTSRGGQSPVVALLDESGDGSDYTLPSTAYARAPTGRGGDEVRARSRYFLLPGRLWTEGHMQSLAGPGLVMLLILLAEQGGQGVPVWFSTESFPARYRISHKTRAAGTQQLIAQGLLLLERQSLAARPYASDLDARRYRNVYHLQGAARTRAEQTP</sequence>
<keyword evidence="2" id="KW-1185">Reference proteome</keyword>
<comment type="caution">
    <text evidence="1">The sequence shown here is derived from an EMBL/GenBank/DDBJ whole genome shotgun (WGS) entry which is preliminary data.</text>
</comment>
<name>A0ABV3PES0_9ACTN</name>
<accession>A0ABV3PES0</accession>
<dbReference type="Proteomes" id="UP001555826">
    <property type="component" value="Unassembled WGS sequence"/>
</dbReference>